<dbReference type="SMART" id="SM00291">
    <property type="entry name" value="ZnF_ZZ"/>
    <property type="match status" value="4"/>
</dbReference>
<organism evidence="6 7">
    <name type="scientific">Diplodia corticola</name>
    <dbReference type="NCBI Taxonomy" id="236234"/>
    <lineage>
        <taxon>Eukaryota</taxon>
        <taxon>Fungi</taxon>
        <taxon>Dikarya</taxon>
        <taxon>Ascomycota</taxon>
        <taxon>Pezizomycotina</taxon>
        <taxon>Dothideomycetes</taxon>
        <taxon>Dothideomycetes incertae sedis</taxon>
        <taxon>Botryosphaeriales</taxon>
        <taxon>Botryosphaeriaceae</taxon>
        <taxon>Diplodia</taxon>
    </lineage>
</organism>
<dbReference type="AlphaFoldDB" id="A0A1J9SLW9"/>
<keyword evidence="1" id="KW-0479">Metal-binding</keyword>
<evidence type="ECO:0000259" key="5">
    <source>
        <dbReference type="PROSITE" id="PS50135"/>
    </source>
</evidence>
<feature type="domain" description="ZZ-type" evidence="5">
    <location>
        <begin position="393"/>
        <end position="455"/>
    </location>
</feature>
<evidence type="ECO:0000313" key="6">
    <source>
        <dbReference type="EMBL" id="OJD40716.1"/>
    </source>
</evidence>
<comment type="caution">
    <text evidence="6">The sequence shown here is derived from an EMBL/GenBank/DDBJ whole genome shotgun (WGS) entry which is preliminary data.</text>
</comment>
<dbReference type="InterPro" id="IPR000433">
    <property type="entry name" value="Znf_ZZ"/>
</dbReference>
<accession>A0A1J9SLW9</accession>
<keyword evidence="3" id="KW-0862">Zinc</keyword>
<dbReference type="STRING" id="236234.A0A1J9SLW9"/>
<name>A0A1J9SLW9_9PEZI</name>
<dbReference type="InterPro" id="IPR043145">
    <property type="entry name" value="Znf_ZZ_sf"/>
</dbReference>
<dbReference type="Gene3D" id="3.30.60.90">
    <property type="match status" value="2"/>
</dbReference>
<evidence type="ECO:0000256" key="3">
    <source>
        <dbReference type="ARBA" id="ARBA00022833"/>
    </source>
</evidence>
<evidence type="ECO:0000256" key="2">
    <source>
        <dbReference type="ARBA" id="ARBA00022771"/>
    </source>
</evidence>
<proteinExistence type="predicted"/>
<dbReference type="OrthoDB" id="2898509at2759"/>
<dbReference type="RefSeq" id="XP_020135559.1">
    <property type="nucleotide sequence ID" value="XM_020269856.1"/>
</dbReference>
<evidence type="ECO:0000256" key="4">
    <source>
        <dbReference type="PROSITE-ProRule" id="PRU00228"/>
    </source>
</evidence>
<dbReference type="SUPFAM" id="SSF57850">
    <property type="entry name" value="RING/U-box"/>
    <property type="match status" value="2"/>
</dbReference>
<dbReference type="GeneID" id="31010115"/>
<evidence type="ECO:0000313" key="7">
    <source>
        <dbReference type="Proteomes" id="UP000183809"/>
    </source>
</evidence>
<dbReference type="Proteomes" id="UP000183809">
    <property type="component" value="Unassembled WGS sequence"/>
</dbReference>
<sequence>MGLHDTFDFDEPAYILKTRARTTPQLQEEEIRKLRQHFAASCSIGAGVGHSIHSAGISLGVSAFGLRRLVVARRKLAVIRAELTARGVPLHDPTKRDVAIPVGAALAGMGLGAEIGNLVGGMMPAPDLPPGTHLDQAGCVVGDLAGAGEGFVHGLADQSHVVGHAVQEHVAGALAGHVGAEAAASGAGDAAGNGHAVGYVAGILAAKKTEEFIAECVGEAVFAYALEKMLDPEIRAELALKGKCSRLLGPLGQYCRGCGQSIREGRFAHCCQGADDYDVCMPCFANGVNCQCADRQMVIMQKSVAGDVVISEKGDSCRRLASTGVNCVGCQKEVTQGRYYYCDSCNQSKDGYDLCESCYGSGQTCETPDEHRLYVYLKANVSNNVGPYAYVSSEAVPCSTCEKHVEQGPYYHCPHCGDFAMCERCYEMGRSCRDRDAGHILIRYYAYSAMYSVSGDFHDKTCRFCKGALGKSGDSFYRCTKCDDGHYDLCGGCYTKGAGCEDRSHSLAKFTIQ</sequence>
<gene>
    <name evidence="6" type="ORF">BKCO1_1000457</name>
</gene>
<dbReference type="GO" id="GO:0008270">
    <property type="term" value="F:zinc ion binding"/>
    <property type="evidence" value="ECO:0007669"/>
    <property type="project" value="UniProtKB-KW"/>
</dbReference>
<evidence type="ECO:0000256" key="1">
    <source>
        <dbReference type="ARBA" id="ARBA00022723"/>
    </source>
</evidence>
<protein>
    <submittedName>
        <fullName evidence="6">Zz type zinc finger domain-containing protein</fullName>
    </submittedName>
</protein>
<keyword evidence="7" id="KW-1185">Reference proteome</keyword>
<keyword evidence="2 4" id="KW-0863">Zinc-finger</keyword>
<dbReference type="PROSITE" id="PS50135">
    <property type="entry name" value="ZF_ZZ_2"/>
    <property type="match status" value="2"/>
</dbReference>
<feature type="domain" description="ZZ-type" evidence="5">
    <location>
        <begin position="322"/>
        <end position="381"/>
    </location>
</feature>
<dbReference type="EMBL" id="MNUE01000001">
    <property type="protein sequence ID" value="OJD40716.1"/>
    <property type="molecule type" value="Genomic_DNA"/>
</dbReference>
<reference evidence="6 7" key="1">
    <citation type="submission" date="2016-10" db="EMBL/GenBank/DDBJ databases">
        <title>Proteomics and genomics reveal pathogen-plant mechanisms compatible with a hemibiotrophic lifestyle of Diplodia corticola.</title>
        <authorList>
            <person name="Fernandes I."/>
            <person name="De Jonge R."/>
            <person name="Van De Peer Y."/>
            <person name="Devreese B."/>
            <person name="Alves A."/>
            <person name="Esteves A.C."/>
        </authorList>
    </citation>
    <scope>NUCLEOTIDE SEQUENCE [LARGE SCALE GENOMIC DNA]</scope>
    <source>
        <strain evidence="6 7">CBS 112549</strain>
    </source>
</reference>